<protein>
    <submittedName>
        <fullName evidence="2">Esterase/lipase</fullName>
    </submittedName>
</protein>
<dbReference type="InterPro" id="IPR029058">
    <property type="entry name" value="AB_hydrolase_fold"/>
</dbReference>
<evidence type="ECO:0000259" key="1">
    <source>
        <dbReference type="Pfam" id="PF12697"/>
    </source>
</evidence>
<dbReference type="AlphaFoldDB" id="A0A212THC6"/>
<dbReference type="EMBL" id="FYEZ01000001">
    <property type="protein sequence ID" value="SNC65393.1"/>
    <property type="molecule type" value="Genomic_DNA"/>
</dbReference>
<evidence type="ECO:0000313" key="3">
    <source>
        <dbReference type="Proteomes" id="UP000198122"/>
    </source>
</evidence>
<name>A0A212THC6_9MICO</name>
<dbReference type="OrthoDB" id="7958481at2"/>
<evidence type="ECO:0000313" key="2">
    <source>
        <dbReference type="EMBL" id="SNC65393.1"/>
    </source>
</evidence>
<proteinExistence type="predicted"/>
<dbReference type="Proteomes" id="UP000198122">
    <property type="component" value="Unassembled WGS sequence"/>
</dbReference>
<dbReference type="SUPFAM" id="SSF53474">
    <property type="entry name" value="alpha/beta-Hydrolases"/>
    <property type="match status" value="1"/>
</dbReference>
<keyword evidence="3" id="KW-1185">Reference proteome</keyword>
<dbReference type="InterPro" id="IPR000073">
    <property type="entry name" value="AB_hydrolase_1"/>
</dbReference>
<dbReference type="GO" id="GO:0003824">
    <property type="term" value="F:catalytic activity"/>
    <property type="evidence" value="ECO:0007669"/>
    <property type="project" value="UniProtKB-ARBA"/>
</dbReference>
<dbReference type="Gene3D" id="3.40.50.1820">
    <property type="entry name" value="alpha/beta hydrolase"/>
    <property type="match status" value="1"/>
</dbReference>
<dbReference type="RefSeq" id="WP_088818170.1">
    <property type="nucleotide sequence ID" value="NZ_FYEZ01000001.1"/>
</dbReference>
<organism evidence="2 3">
    <name type="scientific">Kytococcus aerolatus</name>
    <dbReference type="NCBI Taxonomy" id="592308"/>
    <lineage>
        <taxon>Bacteria</taxon>
        <taxon>Bacillati</taxon>
        <taxon>Actinomycetota</taxon>
        <taxon>Actinomycetes</taxon>
        <taxon>Micrococcales</taxon>
        <taxon>Kytococcaceae</taxon>
        <taxon>Kytococcus</taxon>
    </lineage>
</organism>
<reference evidence="2 3" key="1">
    <citation type="submission" date="2017-06" db="EMBL/GenBank/DDBJ databases">
        <authorList>
            <person name="Kim H.J."/>
            <person name="Triplett B.A."/>
        </authorList>
    </citation>
    <scope>NUCLEOTIDE SEQUENCE [LARGE SCALE GENOMIC DNA]</scope>
    <source>
        <strain evidence="2 3">DSM 22179</strain>
    </source>
</reference>
<sequence>MDPHSQSAARRRSGRSEGHLVLLHGLGQGPDAWDDLRAVAPPGWILHAPRLVGTDPTTPEAYFTWAAASAQLTELVGSLAGPVRVLGLSLGAMVALHAAGSGALAAERLVLCAPQVRPSRVLMGIQQRVLARMPEERFVDAPITRDQFFAALEAVQGADLREAAKAVRIPTVVVCGSRDVVNTPAARATRRLVPEASFLRVPGGHELNRQQPRALAELACRD</sequence>
<feature type="domain" description="AB hydrolase-1" evidence="1">
    <location>
        <begin position="20"/>
        <end position="217"/>
    </location>
</feature>
<accession>A0A212THC6</accession>
<dbReference type="Pfam" id="PF12697">
    <property type="entry name" value="Abhydrolase_6"/>
    <property type="match status" value="1"/>
</dbReference>
<gene>
    <name evidence="2" type="ORF">SAMN05445756_1317</name>
</gene>